<evidence type="ECO:0000313" key="3">
    <source>
        <dbReference type="Proteomes" id="UP000198916"/>
    </source>
</evidence>
<keyword evidence="1" id="KW-0732">Signal</keyword>
<evidence type="ECO:0000256" key="1">
    <source>
        <dbReference type="SAM" id="SignalP"/>
    </source>
</evidence>
<sequence>MYRKLIFLTGLCTIMIALACEKQTLMGSPEAESLQLEALRQEVDSLAAQYSCADVEQWRFTAIGEKACGGPAGFIAYSTQMDTTAFLIKVATYTELQKEYNRKWDVVSDCMLLLPPDRIICEGGKPKLVWDEPVTEEQ</sequence>
<name>A0A1H7SQQ3_9SPHI</name>
<protein>
    <submittedName>
        <fullName evidence="2">Uncharacterized protein</fullName>
    </submittedName>
</protein>
<dbReference type="OrthoDB" id="5526158at2"/>
<keyword evidence="3" id="KW-1185">Reference proteome</keyword>
<reference evidence="3" key="1">
    <citation type="submission" date="2016-10" db="EMBL/GenBank/DDBJ databases">
        <authorList>
            <person name="Varghese N."/>
            <person name="Submissions S."/>
        </authorList>
    </citation>
    <scope>NUCLEOTIDE SEQUENCE [LARGE SCALE GENOMIC DNA]</scope>
    <source>
        <strain evidence="3">Jip14</strain>
    </source>
</reference>
<dbReference type="EMBL" id="FNZR01000009">
    <property type="protein sequence ID" value="SEL74980.1"/>
    <property type="molecule type" value="Genomic_DNA"/>
</dbReference>
<accession>A0A1H7SQQ3</accession>
<feature type="signal peptide" evidence="1">
    <location>
        <begin position="1"/>
        <end position="19"/>
    </location>
</feature>
<organism evidence="2 3">
    <name type="scientific">Parapedobacter koreensis</name>
    <dbReference type="NCBI Taxonomy" id="332977"/>
    <lineage>
        <taxon>Bacteria</taxon>
        <taxon>Pseudomonadati</taxon>
        <taxon>Bacteroidota</taxon>
        <taxon>Sphingobacteriia</taxon>
        <taxon>Sphingobacteriales</taxon>
        <taxon>Sphingobacteriaceae</taxon>
        <taxon>Parapedobacter</taxon>
    </lineage>
</organism>
<dbReference type="Proteomes" id="UP000198916">
    <property type="component" value="Unassembled WGS sequence"/>
</dbReference>
<dbReference type="RefSeq" id="WP_143053935.1">
    <property type="nucleotide sequence ID" value="NZ_FNZR01000009.1"/>
</dbReference>
<dbReference type="AlphaFoldDB" id="A0A1H7SQQ3"/>
<feature type="chain" id="PRO_5011559470" evidence="1">
    <location>
        <begin position="20"/>
        <end position="138"/>
    </location>
</feature>
<proteinExistence type="predicted"/>
<gene>
    <name evidence="2" type="ORF">SAMN05421740_109138</name>
</gene>
<dbReference type="STRING" id="332977.SAMN05421740_109138"/>
<evidence type="ECO:0000313" key="2">
    <source>
        <dbReference type="EMBL" id="SEL74980.1"/>
    </source>
</evidence>
<dbReference type="PROSITE" id="PS51257">
    <property type="entry name" value="PROKAR_LIPOPROTEIN"/>
    <property type="match status" value="1"/>
</dbReference>